<dbReference type="EMBL" id="JAUNZN010000001">
    <property type="protein sequence ID" value="KAK4828652.1"/>
    <property type="molecule type" value="Genomic_DNA"/>
</dbReference>
<comment type="caution">
    <text evidence="2">The sequence shown here is derived from an EMBL/GenBank/DDBJ whole genome shotgun (WGS) entry which is preliminary data.</text>
</comment>
<protein>
    <submittedName>
        <fullName evidence="2">Uncharacterized protein</fullName>
    </submittedName>
</protein>
<evidence type="ECO:0000256" key="1">
    <source>
        <dbReference type="SAM" id="MobiDB-lite"/>
    </source>
</evidence>
<dbReference type="AlphaFoldDB" id="A0AAN7P9G9"/>
<name>A0AAN7P9G9_MYCAM</name>
<evidence type="ECO:0000313" key="2">
    <source>
        <dbReference type="EMBL" id="KAK4828652.1"/>
    </source>
</evidence>
<sequence>MPSDRKQWAQTETQEVPSEHQEKLFYTEGYQALAQVALRGGGVSLLGEIQKPFGHGPGLQVALLEWGGGLDKVTSRGPFQPQPFCDPTPPGYCIDLWSPQHKKDMDLLEQVERRATKMVRDGTLLL</sequence>
<proteinExistence type="predicted"/>
<feature type="region of interest" description="Disordered" evidence="1">
    <location>
        <begin position="1"/>
        <end position="20"/>
    </location>
</feature>
<keyword evidence="3" id="KW-1185">Reference proteome</keyword>
<organism evidence="2 3">
    <name type="scientific">Mycteria americana</name>
    <name type="common">Wood stork</name>
    <dbReference type="NCBI Taxonomy" id="33587"/>
    <lineage>
        <taxon>Eukaryota</taxon>
        <taxon>Metazoa</taxon>
        <taxon>Chordata</taxon>
        <taxon>Craniata</taxon>
        <taxon>Vertebrata</taxon>
        <taxon>Euteleostomi</taxon>
        <taxon>Archelosauria</taxon>
        <taxon>Archosauria</taxon>
        <taxon>Dinosauria</taxon>
        <taxon>Saurischia</taxon>
        <taxon>Theropoda</taxon>
        <taxon>Coelurosauria</taxon>
        <taxon>Aves</taxon>
        <taxon>Neognathae</taxon>
        <taxon>Neoaves</taxon>
        <taxon>Aequornithes</taxon>
        <taxon>Ciconiiformes</taxon>
        <taxon>Ciconiidae</taxon>
        <taxon>Mycteria</taxon>
    </lineage>
</organism>
<accession>A0AAN7P9G9</accession>
<dbReference type="Proteomes" id="UP001333110">
    <property type="component" value="Unassembled WGS sequence"/>
</dbReference>
<gene>
    <name evidence="2" type="ORF">QYF61_000300</name>
</gene>
<reference evidence="2 3" key="1">
    <citation type="journal article" date="2023" name="J. Hered.">
        <title>Chromosome-level genome of the wood stork (Mycteria americana) provides insight into avian chromosome evolution.</title>
        <authorList>
            <person name="Flamio R. Jr."/>
            <person name="Ramstad K.M."/>
        </authorList>
    </citation>
    <scope>NUCLEOTIDE SEQUENCE [LARGE SCALE GENOMIC DNA]</scope>
    <source>
        <strain evidence="2">JAX WOST 10</strain>
    </source>
</reference>
<evidence type="ECO:0000313" key="3">
    <source>
        <dbReference type="Proteomes" id="UP001333110"/>
    </source>
</evidence>